<evidence type="ECO:0000256" key="7">
    <source>
        <dbReference type="ARBA" id="ARBA00022982"/>
    </source>
</evidence>
<evidence type="ECO:0000256" key="9">
    <source>
        <dbReference type="ARBA" id="ARBA00049512"/>
    </source>
</evidence>
<dbReference type="AlphaFoldDB" id="A0A0V1F5B8"/>
<keyword evidence="10" id="KW-0812">Transmembrane</keyword>
<keyword evidence="5" id="KW-0813">Transport</keyword>
<evidence type="ECO:0000313" key="14">
    <source>
        <dbReference type="Proteomes" id="UP000054995"/>
    </source>
</evidence>
<protein>
    <recommendedName>
        <fullName evidence="4">Cytochrome c oxidase subunit 1</fullName>
    </recommendedName>
    <alternativeName>
        <fullName evidence="8">Cytochrome c oxidase polypeptide I</fullName>
    </alternativeName>
</protein>
<sequence>MTLFRESQKNRNTIHPIWRNWRNARNFPIQYYNVIVTAHALAIIFFIEPEQDEPFTLHYPPDLDIQITVLTYWYFINCRKHQLHCYMLSITTYHLHSRTIKVLITSFILIISLPVLAGGITILLTDRNFGTTFFETSGGGDPILFQHIF</sequence>
<evidence type="ECO:0000259" key="11">
    <source>
        <dbReference type="PROSITE" id="PS50855"/>
    </source>
</evidence>
<feature type="domain" description="Cytochrome oxidase subunit I profile" evidence="11">
    <location>
        <begin position="102"/>
        <end position="149"/>
    </location>
</feature>
<dbReference type="InterPro" id="IPR000883">
    <property type="entry name" value="Cyt_C_Oxase_1"/>
</dbReference>
<evidence type="ECO:0000313" key="12">
    <source>
        <dbReference type="EMBL" id="KRY81366.1"/>
    </source>
</evidence>
<accession>A0A0V1F5B8</accession>
<keyword evidence="10" id="KW-0472">Membrane</keyword>
<comment type="caution">
    <text evidence="12">The sequence shown here is derived from an EMBL/GenBank/DDBJ whole genome shotgun (WGS) entry which is preliminary data.</text>
</comment>
<dbReference type="Proteomes" id="UP000054995">
    <property type="component" value="Unassembled WGS sequence"/>
</dbReference>
<comment type="pathway">
    <text evidence="2">Energy metabolism; oxidative phosphorylation.</text>
</comment>
<keyword evidence="14" id="KW-1185">Reference proteome</keyword>
<evidence type="ECO:0000256" key="10">
    <source>
        <dbReference type="SAM" id="Phobius"/>
    </source>
</evidence>
<keyword evidence="5" id="KW-0679">Respiratory chain</keyword>
<comment type="catalytic activity">
    <reaction evidence="9">
        <text>4 Fe(II)-[cytochrome c] + O2 + 8 H(+)(in) = 4 Fe(III)-[cytochrome c] + 2 H2O + 4 H(+)(out)</text>
        <dbReference type="Rhea" id="RHEA:11436"/>
        <dbReference type="Rhea" id="RHEA-COMP:10350"/>
        <dbReference type="Rhea" id="RHEA-COMP:14399"/>
        <dbReference type="ChEBI" id="CHEBI:15377"/>
        <dbReference type="ChEBI" id="CHEBI:15378"/>
        <dbReference type="ChEBI" id="CHEBI:15379"/>
        <dbReference type="ChEBI" id="CHEBI:29033"/>
        <dbReference type="ChEBI" id="CHEBI:29034"/>
        <dbReference type="EC" id="7.1.1.9"/>
    </reaction>
    <physiologicalReaction direction="left-to-right" evidence="9">
        <dbReference type="Rhea" id="RHEA:11437"/>
    </physiologicalReaction>
</comment>
<dbReference type="EMBL" id="JYDT01000237">
    <property type="protein sequence ID" value="KRY81368.1"/>
    <property type="molecule type" value="Genomic_DNA"/>
</dbReference>
<dbReference type="SUPFAM" id="SSF81442">
    <property type="entry name" value="Cytochrome c oxidase subunit I-like"/>
    <property type="match status" value="1"/>
</dbReference>
<dbReference type="UniPathway" id="UPA00705"/>
<dbReference type="PANTHER" id="PTHR10422">
    <property type="entry name" value="CYTOCHROME C OXIDASE SUBUNIT 1"/>
    <property type="match status" value="1"/>
</dbReference>
<comment type="cofactor">
    <cofactor evidence="1">
        <name>heme</name>
        <dbReference type="ChEBI" id="CHEBI:30413"/>
    </cofactor>
</comment>
<dbReference type="EMBL" id="JYDT01000237">
    <property type="protein sequence ID" value="KRY81366.1"/>
    <property type="molecule type" value="Genomic_DNA"/>
</dbReference>
<evidence type="ECO:0000256" key="3">
    <source>
        <dbReference type="ARBA" id="ARBA00009578"/>
    </source>
</evidence>
<name>A0A0V1F5B8_TRIPS</name>
<dbReference type="GO" id="GO:0015990">
    <property type="term" value="P:electron transport coupled proton transport"/>
    <property type="evidence" value="ECO:0007669"/>
    <property type="project" value="TreeGrafter"/>
</dbReference>
<comment type="similarity">
    <text evidence="3">Belongs to the heme-copper respiratory oxidase family.</text>
</comment>
<organism evidence="12 14">
    <name type="scientific">Trichinella pseudospiralis</name>
    <name type="common">Parasitic roundworm</name>
    <dbReference type="NCBI Taxonomy" id="6337"/>
    <lineage>
        <taxon>Eukaryota</taxon>
        <taxon>Metazoa</taxon>
        <taxon>Ecdysozoa</taxon>
        <taxon>Nematoda</taxon>
        <taxon>Enoplea</taxon>
        <taxon>Dorylaimia</taxon>
        <taxon>Trichinellida</taxon>
        <taxon>Trichinellidae</taxon>
        <taxon>Trichinella</taxon>
    </lineage>
</organism>
<feature type="transmembrane region" description="Helical" evidence="10">
    <location>
        <begin position="102"/>
        <end position="124"/>
    </location>
</feature>
<keyword evidence="7" id="KW-0249">Electron transport</keyword>
<dbReference type="GO" id="GO:0020037">
    <property type="term" value="F:heme binding"/>
    <property type="evidence" value="ECO:0007669"/>
    <property type="project" value="InterPro"/>
</dbReference>
<keyword evidence="6" id="KW-1278">Translocase</keyword>
<reference evidence="12 14" key="1">
    <citation type="submission" date="2015-01" db="EMBL/GenBank/DDBJ databases">
        <title>Evolution of Trichinella species and genotypes.</title>
        <authorList>
            <person name="Korhonen P.K."/>
            <person name="Edoardo P."/>
            <person name="Giuseppe L.R."/>
            <person name="Gasser R.B."/>
        </authorList>
    </citation>
    <scope>NUCLEOTIDE SEQUENCE [LARGE SCALE GENOMIC DNA]</scope>
    <source>
        <strain evidence="12">ISS470</strain>
    </source>
</reference>
<dbReference type="InterPro" id="IPR036927">
    <property type="entry name" value="Cyt_c_oxase-like_su1_sf"/>
</dbReference>
<dbReference type="InterPro" id="IPR023616">
    <property type="entry name" value="Cyt_c_oxase-like_su1_dom"/>
</dbReference>
<evidence type="ECO:0000256" key="8">
    <source>
        <dbReference type="ARBA" id="ARBA00032715"/>
    </source>
</evidence>
<evidence type="ECO:0000313" key="13">
    <source>
        <dbReference type="EMBL" id="KRY81368.1"/>
    </source>
</evidence>
<gene>
    <name evidence="12" type="primary">ctaD</name>
    <name evidence="13" type="ORF">T4D_2338</name>
    <name evidence="12" type="ORF">T4D_9527</name>
</gene>
<evidence type="ECO:0000256" key="4">
    <source>
        <dbReference type="ARBA" id="ARBA00015947"/>
    </source>
</evidence>
<dbReference type="PROSITE" id="PS50855">
    <property type="entry name" value="COX1"/>
    <property type="match status" value="1"/>
</dbReference>
<dbReference type="GO" id="GO:0022904">
    <property type="term" value="P:respiratory electron transport chain"/>
    <property type="evidence" value="ECO:0007669"/>
    <property type="project" value="TreeGrafter"/>
</dbReference>
<evidence type="ECO:0000256" key="5">
    <source>
        <dbReference type="ARBA" id="ARBA00022660"/>
    </source>
</evidence>
<dbReference type="GO" id="GO:0004129">
    <property type="term" value="F:cytochrome-c oxidase activity"/>
    <property type="evidence" value="ECO:0007669"/>
    <property type="project" value="UniProtKB-EC"/>
</dbReference>
<feature type="transmembrane region" description="Helical" evidence="10">
    <location>
        <begin position="29"/>
        <end position="47"/>
    </location>
</feature>
<evidence type="ECO:0000256" key="2">
    <source>
        <dbReference type="ARBA" id="ARBA00004673"/>
    </source>
</evidence>
<dbReference type="PANTHER" id="PTHR10422:SF18">
    <property type="entry name" value="CYTOCHROME C OXIDASE SUBUNIT 1"/>
    <property type="match status" value="1"/>
</dbReference>
<dbReference type="GO" id="GO:0006119">
    <property type="term" value="P:oxidative phosphorylation"/>
    <property type="evidence" value="ECO:0007669"/>
    <property type="project" value="UniProtKB-UniPathway"/>
</dbReference>
<dbReference type="OrthoDB" id="5874796at2759"/>
<proteinExistence type="inferred from homology"/>
<dbReference type="Gene3D" id="1.20.210.10">
    <property type="entry name" value="Cytochrome c oxidase-like, subunit I domain"/>
    <property type="match status" value="1"/>
</dbReference>
<evidence type="ECO:0000256" key="6">
    <source>
        <dbReference type="ARBA" id="ARBA00022967"/>
    </source>
</evidence>
<keyword evidence="10" id="KW-1133">Transmembrane helix</keyword>
<evidence type="ECO:0000256" key="1">
    <source>
        <dbReference type="ARBA" id="ARBA00001971"/>
    </source>
</evidence>
<dbReference type="GO" id="GO:0016020">
    <property type="term" value="C:membrane"/>
    <property type="evidence" value="ECO:0007669"/>
    <property type="project" value="InterPro"/>
</dbReference>